<feature type="chain" id="PRO_5038742363" description="M23ase beta-sheet core domain-containing protein" evidence="3">
    <location>
        <begin position="21"/>
        <end position="299"/>
    </location>
</feature>
<dbReference type="EMBL" id="QUBR01000002">
    <property type="protein sequence ID" value="REK69770.1"/>
    <property type="molecule type" value="Genomic_DNA"/>
</dbReference>
<evidence type="ECO:0000256" key="2">
    <source>
        <dbReference type="SAM" id="MobiDB-lite"/>
    </source>
</evidence>
<protein>
    <recommendedName>
        <fullName evidence="4">M23ase beta-sheet core domain-containing protein</fullName>
    </recommendedName>
</protein>
<dbReference type="GO" id="GO:0004222">
    <property type="term" value="F:metalloendopeptidase activity"/>
    <property type="evidence" value="ECO:0007669"/>
    <property type="project" value="TreeGrafter"/>
</dbReference>
<sequence>MHRALVAVVVSIFVLLAPQAAVGAATSDPWSWPLDRHAVGERFTPPPDRFGAGHRGVDLAGSVGDPVRAVAPGRVTFAGQVGGVQVVTIDHGRERSTYQPVAASVEVGDAVEARQVIGTLRGEHSHCEGACLHLGRRVGDDYLDPLELLGGGRFRLISPDGAPPSPPAGAGGDGSLQRPVGGPVTSPFGLRVHPVTGVRKLHDGTDFGVPCGTPVHAAAGGTVVEAGDAGAYGTRVTVRHPGGLETSYAHLSSTAAGVGTTVAAGDVVGRSGSTGLSTGCHLHLMVRRDGGLVDPMQLL</sequence>
<dbReference type="OrthoDB" id="1099523at2"/>
<dbReference type="Gene3D" id="2.70.70.10">
    <property type="entry name" value="Glucose Permease (Domain IIA)"/>
    <property type="match status" value="2"/>
</dbReference>
<keyword evidence="1 3" id="KW-0732">Signal</keyword>
<evidence type="ECO:0000313" key="6">
    <source>
        <dbReference type="Proteomes" id="UP000265581"/>
    </source>
</evidence>
<evidence type="ECO:0000259" key="4">
    <source>
        <dbReference type="Pfam" id="PF01551"/>
    </source>
</evidence>
<dbReference type="InterPro" id="IPR016047">
    <property type="entry name" value="M23ase_b-sheet_dom"/>
</dbReference>
<dbReference type="PANTHER" id="PTHR21666:SF289">
    <property type="entry name" value="L-ALA--D-GLU ENDOPEPTIDASE"/>
    <property type="match status" value="1"/>
</dbReference>
<keyword evidence="6" id="KW-1185">Reference proteome</keyword>
<dbReference type="Proteomes" id="UP000265581">
    <property type="component" value="Unassembled WGS sequence"/>
</dbReference>
<evidence type="ECO:0000256" key="1">
    <source>
        <dbReference type="ARBA" id="ARBA00022729"/>
    </source>
</evidence>
<accession>A0A371P2K1</accession>
<dbReference type="Pfam" id="PF01551">
    <property type="entry name" value="Peptidase_M23"/>
    <property type="match status" value="2"/>
</dbReference>
<proteinExistence type="predicted"/>
<dbReference type="InterPro" id="IPR050570">
    <property type="entry name" value="Cell_wall_metabolism_enzyme"/>
</dbReference>
<dbReference type="InterPro" id="IPR011055">
    <property type="entry name" value="Dup_hybrid_motif"/>
</dbReference>
<feature type="signal peptide" evidence="3">
    <location>
        <begin position="1"/>
        <end position="20"/>
    </location>
</feature>
<organism evidence="5 6">
    <name type="scientific">Aeromicrobium endophyticum</name>
    <dbReference type="NCBI Taxonomy" id="2292704"/>
    <lineage>
        <taxon>Bacteria</taxon>
        <taxon>Bacillati</taxon>
        <taxon>Actinomycetota</taxon>
        <taxon>Actinomycetes</taxon>
        <taxon>Propionibacteriales</taxon>
        <taxon>Nocardioidaceae</taxon>
        <taxon>Aeromicrobium</taxon>
    </lineage>
</organism>
<feature type="region of interest" description="Disordered" evidence="2">
    <location>
        <begin position="157"/>
        <end position="188"/>
    </location>
</feature>
<dbReference type="CDD" id="cd12797">
    <property type="entry name" value="M23_peptidase"/>
    <property type="match status" value="2"/>
</dbReference>
<dbReference type="RefSeq" id="WP_119704369.1">
    <property type="nucleotide sequence ID" value="NZ_JBHSOI010000002.1"/>
</dbReference>
<evidence type="ECO:0000313" key="5">
    <source>
        <dbReference type="EMBL" id="REK69770.1"/>
    </source>
</evidence>
<gene>
    <name evidence="5" type="ORF">DX116_11245</name>
</gene>
<dbReference type="SUPFAM" id="SSF51261">
    <property type="entry name" value="Duplicated hybrid motif"/>
    <property type="match status" value="2"/>
</dbReference>
<dbReference type="PANTHER" id="PTHR21666">
    <property type="entry name" value="PEPTIDASE-RELATED"/>
    <property type="match status" value="1"/>
</dbReference>
<evidence type="ECO:0000256" key="3">
    <source>
        <dbReference type="SAM" id="SignalP"/>
    </source>
</evidence>
<reference evidence="5 6" key="1">
    <citation type="submission" date="2018-08" db="EMBL/GenBank/DDBJ databases">
        <title>Aeromicrobium sp. M2KJ-4, whole genome shotgun sequence.</title>
        <authorList>
            <person name="Tuo L."/>
        </authorList>
    </citation>
    <scope>NUCLEOTIDE SEQUENCE [LARGE SCALE GENOMIC DNA]</scope>
    <source>
        <strain evidence="5 6">M2KJ-4</strain>
    </source>
</reference>
<dbReference type="AlphaFoldDB" id="A0A371P2K1"/>
<feature type="domain" description="M23ase beta-sheet core" evidence="4">
    <location>
        <begin position="53"/>
        <end position="145"/>
    </location>
</feature>
<name>A0A371P2K1_9ACTN</name>
<feature type="domain" description="M23ase beta-sheet core" evidence="4">
    <location>
        <begin position="201"/>
        <end position="295"/>
    </location>
</feature>
<comment type="caution">
    <text evidence="5">The sequence shown here is derived from an EMBL/GenBank/DDBJ whole genome shotgun (WGS) entry which is preliminary data.</text>
</comment>